<keyword evidence="1" id="KW-0472">Membrane</keyword>
<proteinExistence type="predicted"/>
<evidence type="ECO:0000313" key="3">
    <source>
        <dbReference type="Proteomes" id="UP001241926"/>
    </source>
</evidence>
<dbReference type="EMBL" id="JASJUS010000012">
    <property type="protein sequence ID" value="MDL2077723.1"/>
    <property type="molecule type" value="Genomic_DNA"/>
</dbReference>
<gene>
    <name evidence="2" type="ORF">QNN03_14880</name>
</gene>
<reference evidence="2 3" key="1">
    <citation type="submission" date="2023-05" db="EMBL/GenBank/DDBJ databases">
        <title>Streptomyces fuscus sp. nov., a brown-black pigment producing actinomyces isolated from dry sand of Sea duck farm.</title>
        <authorList>
            <person name="Xie J."/>
            <person name="Shen N."/>
        </authorList>
    </citation>
    <scope>NUCLEOTIDE SEQUENCE [LARGE SCALE GENOMIC DNA]</scope>
    <source>
        <strain evidence="2 3">GXMU-J15</strain>
    </source>
</reference>
<dbReference type="RefSeq" id="WP_093723730.1">
    <property type="nucleotide sequence ID" value="NZ_JASJUS010000012.1"/>
</dbReference>
<evidence type="ECO:0008006" key="4">
    <source>
        <dbReference type="Google" id="ProtNLM"/>
    </source>
</evidence>
<evidence type="ECO:0000256" key="1">
    <source>
        <dbReference type="SAM" id="Phobius"/>
    </source>
</evidence>
<accession>A0ABT7IYN7</accession>
<keyword evidence="3" id="KW-1185">Reference proteome</keyword>
<keyword evidence="1" id="KW-1133">Transmembrane helix</keyword>
<dbReference type="Proteomes" id="UP001241926">
    <property type="component" value="Unassembled WGS sequence"/>
</dbReference>
<organism evidence="2 3">
    <name type="scientific">Streptomyces fuscus</name>
    <dbReference type="NCBI Taxonomy" id="3048495"/>
    <lineage>
        <taxon>Bacteria</taxon>
        <taxon>Bacillati</taxon>
        <taxon>Actinomycetota</taxon>
        <taxon>Actinomycetes</taxon>
        <taxon>Kitasatosporales</taxon>
        <taxon>Streptomycetaceae</taxon>
        <taxon>Streptomyces</taxon>
    </lineage>
</organism>
<protein>
    <recommendedName>
        <fullName evidence="4">Integral membrane protein</fullName>
    </recommendedName>
</protein>
<sequence length="205" mass="22150">MSLAEQRITAVMRQVSSQEIVALSHPFARIRTVAALAYIAEAYGFRYADTRVVGNEMCVYLVRDRADRVRQRATANAAAFPQAGAGGPVPGMRRGTLTPLPDAEPEVAVLKALIRYDAYGGLNRKLTQAFAVVSAAVLLLLCLATGEYLVLMPPTVLIPGFVLVSLRVGSVRRARLATKLTAAGCTPVRDQQGRDRFLRPAPDDV</sequence>
<feature type="transmembrane region" description="Helical" evidence="1">
    <location>
        <begin position="129"/>
        <end position="146"/>
    </location>
</feature>
<comment type="caution">
    <text evidence="2">The sequence shown here is derived from an EMBL/GenBank/DDBJ whole genome shotgun (WGS) entry which is preliminary data.</text>
</comment>
<evidence type="ECO:0000313" key="2">
    <source>
        <dbReference type="EMBL" id="MDL2077723.1"/>
    </source>
</evidence>
<keyword evidence="1" id="KW-0812">Transmembrane</keyword>
<name>A0ABT7IYN7_9ACTN</name>